<protein>
    <submittedName>
        <fullName evidence="1">Uncharacterized protein</fullName>
    </submittedName>
</protein>
<sequence length="221" mass="25504">MEELTEKLSVIKESIDAIRKTGKLSHWRMVYADTLYTRAQEYVAVDRYPEAKLVAQKLDRWIQAHKPALETNKGDARPPMIFWNADLLNNIVKRIRSTLDAKKMLVPSTERDSINRRLNVVDGWIQKGEFLVAHDELLALRSALIARLRRSYRARIVASSAYSGGYVQPAGSTVGLYNSLHTLEETFHIVGEHDPIWIEDFLEIYNDLFRIVDRLVPQDKK</sequence>
<dbReference type="RefSeq" id="WP_109572068.1">
    <property type="nucleotide sequence ID" value="NZ_UHJL01000001.1"/>
</dbReference>
<proteinExistence type="predicted"/>
<reference evidence="1 2" key="1">
    <citation type="submission" date="2017-08" db="EMBL/GenBank/DDBJ databases">
        <authorList>
            <person name="de Groot N.N."/>
        </authorList>
    </citation>
    <scope>NUCLEOTIDE SEQUENCE [LARGE SCALE GENOMIC DNA]</scope>
    <source>
        <strain evidence="1 2">HM2</strain>
    </source>
</reference>
<gene>
    <name evidence="1" type="ORF">SAMN05661053_0658</name>
</gene>
<dbReference type="AlphaFoldDB" id="A0A380RV83"/>
<dbReference type="Proteomes" id="UP000255423">
    <property type="component" value="Unassembled WGS sequence"/>
</dbReference>
<dbReference type="EMBL" id="UHJL01000001">
    <property type="protein sequence ID" value="SUQ19426.1"/>
    <property type="molecule type" value="Genomic_DNA"/>
</dbReference>
<organism evidence="1 2">
    <name type="scientific">Fibrobacter succinogenes</name>
    <name type="common">Bacteroides succinogenes</name>
    <dbReference type="NCBI Taxonomy" id="833"/>
    <lineage>
        <taxon>Bacteria</taxon>
        <taxon>Pseudomonadati</taxon>
        <taxon>Fibrobacterota</taxon>
        <taxon>Fibrobacteria</taxon>
        <taxon>Fibrobacterales</taxon>
        <taxon>Fibrobacteraceae</taxon>
        <taxon>Fibrobacter</taxon>
    </lineage>
</organism>
<evidence type="ECO:0000313" key="1">
    <source>
        <dbReference type="EMBL" id="SUQ19426.1"/>
    </source>
</evidence>
<evidence type="ECO:0000313" key="2">
    <source>
        <dbReference type="Proteomes" id="UP000255423"/>
    </source>
</evidence>
<accession>A0A380RV83</accession>
<name>A0A380RV83_FIBSU</name>